<dbReference type="OrthoDB" id="9998793at2"/>
<keyword evidence="1" id="KW-0732">Signal</keyword>
<dbReference type="Proteomes" id="UP000192266">
    <property type="component" value="Unassembled WGS sequence"/>
</dbReference>
<evidence type="ECO:0000313" key="2">
    <source>
        <dbReference type="EMBL" id="SMB99447.1"/>
    </source>
</evidence>
<dbReference type="AlphaFoldDB" id="A0A1W1W1F4"/>
<sequence length="109" mass="11852">MKKSLLHILAAGILVAACSPATALAQKAKTVANPAAAVAQPAGAVPLAALFITYSEEQARLFPLEGIYLGDNRYNNQLPNDQTRAFRQQQRQSYGQYLATLHKVDRTKL</sequence>
<name>A0A1W1W1F4_9BACT</name>
<organism evidence="2 3">
    <name type="scientific">Hymenobacter roseosalivarius DSM 11622</name>
    <dbReference type="NCBI Taxonomy" id="645990"/>
    <lineage>
        <taxon>Bacteria</taxon>
        <taxon>Pseudomonadati</taxon>
        <taxon>Bacteroidota</taxon>
        <taxon>Cytophagia</taxon>
        <taxon>Cytophagales</taxon>
        <taxon>Hymenobacteraceae</taxon>
        <taxon>Hymenobacter</taxon>
    </lineage>
</organism>
<evidence type="ECO:0000256" key="1">
    <source>
        <dbReference type="SAM" id="SignalP"/>
    </source>
</evidence>
<feature type="signal peptide" evidence="1">
    <location>
        <begin position="1"/>
        <end position="23"/>
    </location>
</feature>
<keyword evidence="3" id="KW-1185">Reference proteome</keyword>
<accession>A0A1W1W1F4</accession>
<dbReference type="STRING" id="645990.SAMN00120144_0197"/>
<feature type="chain" id="PRO_5012777330" evidence="1">
    <location>
        <begin position="24"/>
        <end position="109"/>
    </location>
</feature>
<evidence type="ECO:0000313" key="3">
    <source>
        <dbReference type="Proteomes" id="UP000192266"/>
    </source>
</evidence>
<gene>
    <name evidence="2" type="ORF">SAMN00120144_0197</name>
</gene>
<reference evidence="2 3" key="1">
    <citation type="submission" date="2017-04" db="EMBL/GenBank/DDBJ databases">
        <authorList>
            <person name="Afonso C.L."/>
            <person name="Miller P.J."/>
            <person name="Scott M.A."/>
            <person name="Spackman E."/>
            <person name="Goraichik I."/>
            <person name="Dimitrov K.M."/>
            <person name="Suarez D.L."/>
            <person name="Swayne D.E."/>
        </authorList>
    </citation>
    <scope>NUCLEOTIDE SEQUENCE [LARGE SCALE GENOMIC DNA]</scope>
    <source>
        <strain evidence="2 3">DSM 11622</strain>
    </source>
</reference>
<proteinExistence type="predicted"/>
<dbReference type="RefSeq" id="WP_084447262.1">
    <property type="nucleotide sequence ID" value="NZ_FWWW01000091.1"/>
</dbReference>
<protein>
    <submittedName>
        <fullName evidence="2">Uncharacterized protein</fullName>
    </submittedName>
</protein>
<dbReference type="EMBL" id="FWWW01000091">
    <property type="protein sequence ID" value="SMB99447.1"/>
    <property type="molecule type" value="Genomic_DNA"/>
</dbReference>
<dbReference type="PROSITE" id="PS51257">
    <property type="entry name" value="PROKAR_LIPOPROTEIN"/>
    <property type="match status" value="1"/>
</dbReference>